<keyword evidence="3" id="KW-1185">Reference proteome</keyword>
<dbReference type="AlphaFoldDB" id="A0A392VA39"/>
<organism evidence="2 3">
    <name type="scientific">Trifolium medium</name>
    <dbReference type="NCBI Taxonomy" id="97028"/>
    <lineage>
        <taxon>Eukaryota</taxon>
        <taxon>Viridiplantae</taxon>
        <taxon>Streptophyta</taxon>
        <taxon>Embryophyta</taxon>
        <taxon>Tracheophyta</taxon>
        <taxon>Spermatophyta</taxon>
        <taxon>Magnoliopsida</taxon>
        <taxon>eudicotyledons</taxon>
        <taxon>Gunneridae</taxon>
        <taxon>Pentapetalae</taxon>
        <taxon>rosids</taxon>
        <taxon>fabids</taxon>
        <taxon>Fabales</taxon>
        <taxon>Fabaceae</taxon>
        <taxon>Papilionoideae</taxon>
        <taxon>50 kb inversion clade</taxon>
        <taxon>NPAAA clade</taxon>
        <taxon>Hologalegina</taxon>
        <taxon>IRL clade</taxon>
        <taxon>Trifolieae</taxon>
        <taxon>Trifolium</taxon>
    </lineage>
</organism>
<feature type="non-terminal residue" evidence="2">
    <location>
        <position position="31"/>
    </location>
</feature>
<feature type="compositionally biased region" description="Polar residues" evidence="1">
    <location>
        <begin position="21"/>
        <end position="31"/>
    </location>
</feature>
<dbReference type="Proteomes" id="UP000265520">
    <property type="component" value="Unassembled WGS sequence"/>
</dbReference>
<feature type="region of interest" description="Disordered" evidence="1">
    <location>
        <begin position="1"/>
        <end position="31"/>
    </location>
</feature>
<name>A0A392VA39_9FABA</name>
<protein>
    <submittedName>
        <fullName evidence="2">Uncharacterized protein</fullName>
    </submittedName>
</protein>
<comment type="caution">
    <text evidence="2">The sequence shown here is derived from an EMBL/GenBank/DDBJ whole genome shotgun (WGS) entry which is preliminary data.</text>
</comment>
<feature type="compositionally biased region" description="Basic and acidic residues" evidence="1">
    <location>
        <begin position="1"/>
        <end position="10"/>
    </location>
</feature>
<reference evidence="2 3" key="1">
    <citation type="journal article" date="2018" name="Front. Plant Sci.">
        <title>Red Clover (Trifolium pratense) and Zigzag Clover (T. medium) - A Picture of Genomic Similarities and Differences.</title>
        <authorList>
            <person name="Dluhosova J."/>
            <person name="Istvanek J."/>
            <person name="Nedelnik J."/>
            <person name="Repkova J."/>
        </authorList>
    </citation>
    <scope>NUCLEOTIDE SEQUENCE [LARGE SCALE GENOMIC DNA]</scope>
    <source>
        <strain evidence="3">cv. 10/8</strain>
        <tissue evidence="2">Leaf</tissue>
    </source>
</reference>
<accession>A0A392VA39</accession>
<evidence type="ECO:0000256" key="1">
    <source>
        <dbReference type="SAM" id="MobiDB-lite"/>
    </source>
</evidence>
<sequence>MGQPSEEKQQKYGGHNHNAYVASSSSVRDPD</sequence>
<evidence type="ECO:0000313" key="3">
    <source>
        <dbReference type="Proteomes" id="UP000265520"/>
    </source>
</evidence>
<evidence type="ECO:0000313" key="2">
    <source>
        <dbReference type="EMBL" id="MCI84119.1"/>
    </source>
</evidence>
<dbReference type="EMBL" id="LXQA011083136">
    <property type="protein sequence ID" value="MCI84119.1"/>
    <property type="molecule type" value="Genomic_DNA"/>
</dbReference>
<proteinExistence type="predicted"/>